<dbReference type="EMBL" id="CAJVCH010168884">
    <property type="protein sequence ID" value="CAG7728811.1"/>
    <property type="molecule type" value="Genomic_DNA"/>
</dbReference>
<protein>
    <submittedName>
        <fullName evidence="2">Uncharacterized protein</fullName>
    </submittedName>
</protein>
<proteinExistence type="predicted"/>
<evidence type="ECO:0000313" key="3">
    <source>
        <dbReference type="Proteomes" id="UP000708208"/>
    </source>
</evidence>
<comment type="caution">
    <text evidence="2">The sequence shown here is derived from an EMBL/GenBank/DDBJ whole genome shotgun (WGS) entry which is preliminary data.</text>
</comment>
<dbReference type="Proteomes" id="UP000708208">
    <property type="component" value="Unassembled WGS sequence"/>
</dbReference>
<reference evidence="2" key="1">
    <citation type="submission" date="2021-06" db="EMBL/GenBank/DDBJ databases">
        <authorList>
            <person name="Hodson N. C."/>
            <person name="Mongue J. A."/>
            <person name="Jaron S. K."/>
        </authorList>
    </citation>
    <scope>NUCLEOTIDE SEQUENCE</scope>
</reference>
<feature type="coiled-coil region" evidence="1">
    <location>
        <begin position="98"/>
        <end position="132"/>
    </location>
</feature>
<evidence type="ECO:0000256" key="1">
    <source>
        <dbReference type="SAM" id="Coils"/>
    </source>
</evidence>
<evidence type="ECO:0000313" key="2">
    <source>
        <dbReference type="EMBL" id="CAG7728811.1"/>
    </source>
</evidence>
<organism evidence="2 3">
    <name type="scientific">Allacma fusca</name>
    <dbReference type="NCBI Taxonomy" id="39272"/>
    <lineage>
        <taxon>Eukaryota</taxon>
        <taxon>Metazoa</taxon>
        <taxon>Ecdysozoa</taxon>
        <taxon>Arthropoda</taxon>
        <taxon>Hexapoda</taxon>
        <taxon>Collembola</taxon>
        <taxon>Symphypleona</taxon>
        <taxon>Sminthuridae</taxon>
        <taxon>Allacma</taxon>
    </lineage>
</organism>
<dbReference type="AlphaFoldDB" id="A0A8J2P9S7"/>
<accession>A0A8J2P9S7</accession>
<keyword evidence="1" id="KW-0175">Coiled coil</keyword>
<name>A0A8J2P9S7_9HEXA</name>
<keyword evidence="3" id="KW-1185">Reference proteome</keyword>
<gene>
    <name evidence="2" type="ORF">AFUS01_LOCUS17567</name>
</gene>
<sequence>MIDDSLDLTEYEASVKMPICAICLLLILDDEYSKGIAVLDRCRHIAHQRCVNLMTCVIISCEEKENPGRCQIPKCKEIFEVEKTRAIRIATDDMASVIARYVNYNRNLKLQLNELEQTVEDLQQTINTQSNDLDQRDFRIRNMEEDLEGFRKLLFDKEMKRVYEEMKKEDGVKLGDELKFEEDQFGHNPHLRDVMKTEIMTITLENPQPSASGLNNVTQSTSERLHQPMLHPNNVITIENDIEPISIEPYQHWKNLKNNNNFYYVTFKDPIEIRPMVMHNRKTYDIPIEYNINELRRECFKKGFYFNSDVTTRYSERFTDKIQTDFITQYTYKHPRGYNVKCYFMGNYMMVGDGALCAMAWEGLYENKPLRTTMMNSLLLTGTLSPKKLKNHLIHAIRQLPPMLAVSIGNHDVRKEIYRNVIKNTKQLLHLMISKGAKRILLIPMIYSYAAMEKYALKAEQFNKWLKEEAVKIKGADLIYMEQFEELYQKHPIPYFIDRQENIFPTYTANYEMVSLIATDIHDESELFLTQVPEQPDTITEERYREYEERIGIETLRNAN</sequence>